<dbReference type="SUPFAM" id="SSF51197">
    <property type="entry name" value="Clavaminate synthase-like"/>
    <property type="match status" value="1"/>
</dbReference>
<comment type="caution">
    <text evidence="1">The sequence shown here is derived from an EMBL/GenBank/DDBJ whole genome shotgun (WGS) entry which is preliminary data.</text>
</comment>
<gene>
    <name evidence="1" type="ORF">TrLO_g13303</name>
</gene>
<reference evidence="2" key="1">
    <citation type="journal article" date="2023" name="Commun. Biol.">
        <title>Genome analysis of Parmales, the sister group of diatoms, reveals the evolutionary specialization of diatoms from phago-mixotrophs to photoautotrophs.</title>
        <authorList>
            <person name="Ban H."/>
            <person name="Sato S."/>
            <person name="Yoshikawa S."/>
            <person name="Yamada K."/>
            <person name="Nakamura Y."/>
            <person name="Ichinomiya M."/>
            <person name="Sato N."/>
            <person name="Blanc-Mathieu R."/>
            <person name="Endo H."/>
            <person name="Kuwata A."/>
            <person name="Ogata H."/>
        </authorList>
    </citation>
    <scope>NUCLEOTIDE SEQUENCE [LARGE SCALE GENOMIC DNA]</scope>
    <source>
        <strain evidence="2">NIES 3700</strain>
    </source>
</reference>
<dbReference type="Gene3D" id="2.60.120.620">
    <property type="entry name" value="q2cbj1_9rhob like domain"/>
    <property type="match status" value="1"/>
</dbReference>
<evidence type="ECO:0000313" key="2">
    <source>
        <dbReference type="Proteomes" id="UP001165122"/>
    </source>
</evidence>
<dbReference type="Pfam" id="PF05721">
    <property type="entry name" value="PhyH"/>
    <property type="match status" value="1"/>
</dbReference>
<dbReference type="Proteomes" id="UP001165122">
    <property type="component" value="Unassembled WGS sequence"/>
</dbReference>
<organism evidence="1 2">
    <name type="scientific">Triparma laevis f. longispina</name>
    <dbReference type="NCBI Taxonomy" id="1714387"/>
    <lineage>
        <taxon>Eukaryota</taxon>
        <taxon>Sar</taxon>
        <taxon>Stramenopiles</taxon>
        <taxon>Ochrophyta</taxon>
        <taxon>Bolidophyceae</taxon>
        <taxon>Parmales</taxon>
        <taxon>Triparmaceae</taxon>
        <taxon>Triparma</taxon>
    </lineage>
</organism>
<dbReference type="OrthoDB" id="420046at2759"/>
<name>A0A9W7KUE8_9STRA</name>
<evidence type="ECO:0000313" key="1">
    <source>
        <dbReference type="EMBL" id="GMI11899.1"/>
    </source>
</evidence>
<dbReference type="EMBL" id="BRXW01000168">
    <property type="protein sequence ID" value="GMI11899.1"/>
    <property type="molecule type" value="Genomic_DNA"/>
</dbReference>
<keyword evidence="2" id="KW-1185">Reference proteome</keyword>
<proteinExistence type="predicted"/>
<dbReference type="AlphaFoldDB" id="A0A9W7KUE8"/>
<dbReference type="PANTHER" id="PTHR37563">
    <property type="entry name" value="PHYTANOYL-COA DIOXYGENASE FAMILY PROTEIN (AFU_ORTHOLOGUE AFUA_2G03330)"/>
    <property type="match status" value="1"/>
</dbReference>
<dbReference type="PANTHER" id="PTHR37563:SF2">
    <property type="entry name" value="PHYTANOYL-COA DIOXYGENASE FAMILY PROTEIN (AFU_ORTHOLOGUE AFUA_2G03330)"/>
    <property type="match status" value="1"/>
</dbReference>
<sequence>MSDSPRPAPPSAEPVIIPPDNCSSKVRLSCFPAIDCSNRSPNDRELGLLLSSLLHIHGACVLKNLIPPDVLSQCVSTTSKHLPLHRGSYRSGFLESSTNRWHLSMHKVKDKLITNSLAECETSYQEWLPYFFDRREFKRTQFQFLRSEPGSGGKNQMFHQDNSKRGLTFLIPLVDVPLIRGPTQLLLSTHRLTGSALQSASVLNSAASSISNVASTVSIHAPTLEAGDVLVYDSRTLHRGLKNRDVEGRPTLILRYDEVGSEPPGHGAFSTTIFRGIGNVLAMLAK</sequence>
<accession>A0A9W7KUE8</accession>
<dbReference type="InterPro" id="IPR008775">
    <property type="entry name" value="Phytyl_CoA_dOase-like"/>
</dbReference>
<evidence type="ECO:0008006" key="3">
    <source>
        <dbReference type="Google" id="ProtNLM"/>
    </source>
</evidence>
<protein>
    <recommendedName>
        <fullName evidence="3">Phytanoyl-CoA dioxygenase</fullName>
    </recommendedName>
</protein>
<dbReference type="InterPro" id="IPR051961">
    <property type="entry name" value="Fungal_Metabolite_Diox"/>
</dbReference>